<dbReference type="RefSeq" id="WP_105998012.1">
    <property type="nucleotide sequence ID" value="NZ_CM009578.1"/>
</dbReference>
<dbReference type="InterPro" id="IPR009100">
    <property type="entry name" value="AcylCoA_DH/oxidase_NM_dom_sf"/>
</dbReference>
<organism evidence="8 9">
    <name type="scientific">Sphingopyxis lindanitolerans</name>
    <dbReference type="NCBI Taxonomy" id="2054227"/>
    <lineage>
        <taxon>Bacteria</taxon>
        <taxon>Pseudomonadati</taxon>
        <taxon>Pseudomonadota</taxon>
        <taxon>Alphaproteobacteria</taxon>
        <taxon>Sphingomonadales</taxon>
        <taxon>Sphingomonadaceae</taxon>
        <taxon>Sphingopyxis</taxon>
    </lineage>
</organism>
<evidence type="ECO:0000256" key="3">
    <source>
        <dbReference type="ARBA" id="ARBA00022630"/>
    </source>
</evidence>
<keyword evidence="4" id="KW-0274">FAD</keyword>
<dbReference type="PANTHER" id="PTHR43884:SF20">
    <property type="entry name" value="ACYL-COA DEHYDROGENASE FADE28"/>
    <property type="match status" value="1"/>
</dbReference>
<evidence type="ECO:0000313" key="9">
    <source>
        <dbReference type="Proteomes" id="UP000238954"/>
    </source>
</evidence>
<dbReference type="Proteomes" id="UP000238954">
    <property type="component" value="Chromosome"/>
</dbReference>
<dbReference type="Gene3D" id="2.40.110.10">
    <property type="entry name" value="Butyryl-CoA Dehydrogenase, subunit A, domain 2"/>
    <property type="match status" value="1"/>
</dbReference>
<reference evidence="9" key="1">
    <citation type="submission" date="2017-11" db="EMBL/GenBank/DDBJ databases">
        <title>The complete genome sequence of Sphingopyxis pomeranensis sp. nov. strain WS5A3p.</title>
        <authorList>
            <person name="Kaminski M.A."/>
        </authorList>
    </citation>
    <scope>NUCLEOTIDE SEQUENCE [LARGE SCALE GENOMIC DNA]</scope>
    <source>
        <strain evidence="9">WS5A3p</strain>
    </source>
</reference>
<comment type="cofactor">
    <cofactor evidence="1">
        <name>FAD</name>
        <dbReference type="ChEBI" id="CHEBI:57692"/>
    </cofactor>
</comment>
<accession>A0A2S8B5Y3</accession>
<dbReference type="GO" id="GO:0003995">
    <property type="term" value="F:acyl-CoA dehydrogenase activity"/>
    <property type="evidence" value="ECO:0007669"/>
    <property type="project" value="TreeGrafter"/>
</dbReference>
<dbReference type="InterPro" id="IPR037069">
    <property type="entry name" value="AcylCoA_DH/ox_N_sf"/>
</dbReference>
<gene>
    <name evidence="8" type="ORF">CVO77_04075</name>
</gene>
<dbReference type="CDD" id="cd00567">
    <property type="entry name" value="ACAD"/>
    <property type="match status" value="1"/>
</dbReference>
<feature type="domain" description="Acyl-CoA dehydrogenase/oxidase C-terminal" evidence="6">
    <location>
        <begin position="223"/>
        <end position="350"/>
    </location>
</feature>
<evidence type="ECO:0000313" key="8">
    <source>
        <dbReference type="EMBL" id="PQM27750.1"/>
    </source>
</evidence>
<dbReference type="Pfam" id="PF00441">
    <property type="entry name" value="Acyl-CoA_dh_1"/>
    <property type="match status" value="1"/>
</dbReference>
<keyword evidence="3" id="KW-0285">Flavoprotein</keyword>
<dbReference type="InterPro" id="IPR013786">
    <property type="entry name" value="AcylCoA_DH/ox_N"/>
</dbReference>
<dbReference type="InterPro" id="IPR046373">
    <property type="entry name" value="Acyl-CoA_Oxase/DH_mid-dom_sf"/>
</dbReference>
<keyword evidence="9" id="KW-1185">Reference proteome</keyword>
<dbReference type="Gene3D" id="1.20.140.10">
    <property type="entry name" value="Butyryl-CoA Dehydrogenase, subunit A, domain 3"/>
    <property type="match status" value="1"/>
</dbReference>
<evidence type="ECO:0000256" key="2">
    <source>
        <dbReference type="ARBA" id="ARBA00009347"/>
    </source>
</evidence>
<evidence type="ECO:0000259" key="6">
    <source>
        <dbReference type="Pfam" id="PF00441"/>
    </source>
</evidence>
<evidence type="ECO:0000256" key="1">
    <source>
        <dbReference type="ARBA" id="ARBA00001974"/>
    </source>
</evidence>
<dbReference type="InterPro" id="IPR009075">
    <property type="entry name" value="AcylCo_DH/oxidase_C"/>
</dbReference>
<evidence type="ECO:0000259" key="7">
    <source>
        <dbReference type="Pfam" id="PF02771"/>
    </source>
</evidence>
<dbReference type="Pfam" id="PF02771">
    <property type="entry name" value="Acyl-CoA_dh_N"/>
    <property type="match status" value="1"/>
</dbReference>
<dbReference type="GO" id="GO:0050660">
    <property type="term" value="F:flavin adenine dinucleotide binding"/>
    <property type="evidence" value="ECO:0007669"/>
    <property type="project" value="InterPro"/>
</dbReference>
<feature type="domain" description="Acyl-CoA dehydrogenase/oxidase N-terminal" evidence="7">
    <location>
        <begin position="6"/>
        <end position="117"/>
    </location>
</feature>
<dbReference type="EMBL" id="PHFW01000002">
    <property type="protein sequence ID" value="PQM27750.1"/>
    <property type="molecule type" value="Genomic_DNA"/>
</dbReference>
<dbReference type="SUPFAM" id="SSF47203">
    <property type="entry name" value="Acyl-CoA dehydrogenase C-terminal domain-like"/>
    <property type="match status" value="1"/>
</dbReference>
<dbReference type="OrthoDB" id="7328575at2"/>
<keyword evidence="5" id="KW-0560">Oxidoreductase</keyword>
<comment type="similarity">
    <text evidence="2">Belongs to the acyl-CoA dehydrogenase family.</text>
</comment>
<proteinExistence type="inferred from homology"/>
<sequence length="370" mass="39354">MNFELSDEQRMLAEQARSLFSERSTPDRLRALIGAGDEWDEPLWRQLAQVGFLGAAIPEADGGLGLGALDLGIIAEEIGRANAAVPFLSSIVLAADAIAAMGDADQRARWLPGIAAGTCVAALAYSEERAGFTQPALRYADGRLSGTKIPVADAGVASLLLVTACDEAGACVIVAVDPAARGVERERLESFDQLRPHYRIDFHDAPAERLAGSASPGALARLFDRAAIVAAFEAVGGAQACLDMALAYAAERRIFGRPLASYQAIKHKLADIAVQVELARSNAWFGAWAADNAPAELPAAAACARLTAIGAFERAARENLQVHGGIGYTFEGNCHFYYRRERLHALILGQRPYWAARLIAHRAAPQPGVA</sequence>
<evidence type="ECO:0000256" key="4">
    <source>
        <dbReference type="ARBA" id="ARBA00022827"/>
    </source>
</evidence>
<protein>
    <submittedName>
        <fullName evidence="8">Acyl-CoA dehydrogenase</fullName>
    </submittedName>
</protein>
<evidence type="ECO:0000256" key="5">
    <source>
        <dbReference type="ARBA" id="ARBA00023002"/>
    </source>
</evidence>
<dbReference type="InterPro" id="IPR036250">
    <property type="entry name" value="AcylCo_DH-like_C"/>
</dbReference>
<name>A0A2S8B5Y3_9SPHN</name>
<comment type="caution">
    <text evidence="8">The sequence shown here is derived from an EMBL/GenBank/DDBJ whole genome shotgun (WGS) entry which is preliminary data.</text>
</comment>
<dbReference type="PANTHER" id="PTHR43884">
    <property type="entry name" value="ACYL-COA DEHYDROGENASE"/>
    <property type="match status" value="1"/>
</dbReference>
<dbReference type="AlphaFoldDB" id="A0A2S8B5Y3"/>
<dbReference type="Gene3D" id="1.10.540.10">
    <property type="entry name" value="Acyl-CoA dehydrogenase/oxidase, N-terminal domain"/>
    <property type="match status" value="1"/>
</dbReference>
<dbReference type="SUPFAM" id="SSF56645">
    <property type="entry name" value="Acyl-CoA dehydrogenase NM domain-like"/>
    <property type="match status" value="1"/>
</dbReference>